<feature type="domain" description="RDRP C-terminal head" evidence="1">
    <location>
        <begin position="25"/>
        <end position="93"/>
    </location>
</feature>
<keyword evidence="3" id="KW-1185">Reference proteome</keyword>
<protein>
    <submittedName>
        <fullName evidence="2">RNA-dependent RNA polymerase</fullName>
    </submittedName>
</protein>
<dbReference type="InterPro" id="IPR058752">
    <property type="entry name" value="RDRP_C_head"/>
</dbReference>
<evidence type="ECO:0000313" key="2">
    <source>
        <dbReference type="EMBL" id="GIY00775.1"/>
    </source>
</evidence>
<gene>
    <name evidence="2" type="primary">RDR1_13</name>
    <name evidence="2" type="ORF">CEXT_558001</name>
</gene>
<organism evidence="2 3">
    <name type="scientific">Caerostris extrusa</name>
    <name type="common">Bark spider</name>
    <name type="synonym">Caerostris bankana</name>
    <dbReference type="NCBI Taxonomy" id="172846"/>
    <lineage>
        <taxon>Eukaryota</taxon>
        <taxon>Metazoa</taxon>
        <taxon>Ecdysozoa</taxon>
        <taxon>Arthropoda</taxon>
        <taxon>Chelicerata</taxon>
        <taxon>Arachnida</taxon>
        <taxon>Araneae</taxon>
        <taxon>Araneomorphae</taxon>
        <taxon>Entelegynae</taxon>
        <taxon>Araneoidea</taxon>
        <taxon>Araneidae</taxon>
        <taxon>Caerostris</taxon>
    </lineage>
</organism>
<dbReference type="Pfam" id="PF26253">
    <property type="entry name" value="RdRP_head"/>
    <property type="match status" value="1"/>
</dbReference>
<keyword evidence="2" id="KW-0696">RNA-directed RNA polymerase</keyword>
<proteinExistence type="predicted"/>
<sequence length="126" mass="14941">MNEYTLNRYERDNAISIARTYILDAIKRFRMEFHKAFDDECRANNVKRADLQEIKYRRASAWYVVTYRNSDAPMLSFPWILHDMLCEIRMKNLKLKGLPCSIPKSVFIDSSDRKIVARVLPISIFC</sequence>
<dbReference type="Proteomes" id="UP001054945">
    <property type="component" value="Unassembled WGS sequence"/>
</dbReference>
<keyword evidence="2" id="KW-0808">Transferase</keyword>
<keyword evidence="2" id="KW-0548">Nucleotidyltransferase</keyword>
<name>A0AAV4PVM8_CAEEX</name>
<reference evidence="2 3" key="1">
    <citation type="submission" date="2021-06" db="EMBL/GenBank/DDBJ databases">
        <title>Caerostris extrusa draft genome.</title>
        <authorList>
            <person name="Kono N."/>
            <person name="Arakawa K."/>
        </authorList>
    </citation>
    <scope>NUCLEOTIDE SEQUENCE [LARGE SCALE GENOMIC DNA]</scope>
</reference>
<evidence type="ECO:0000259" key="1">
    <source>
        <dbReference type="Pfam" id="PF26253"/>
    </source>
</evidence>
<evidence type="ECO:0000313" key="3">
    <source>
        <dbReference type="Proteomes" id="UP001054945"/>
    </source>
</evidence>
<dbReference type="GO" id="GO:0003968">
    <property type="term" value="F:RNA-directed RNA polymerase activity"/>
    <property type="evidence" value="ECO:0007669"/>
    <property type="project" value="UniProtKB-KW"/>
</dbReference>
<comment type="caution">
    <text evidence="2">The sequence shown here is derived from an EMBL/GenBank/DDBJ whole genome shotgun (WGS) entry which is preliminary data.</text>
</comment>
<dbReference type="EMBL" id="BPLR01005223">
    <property type="protein sequence ID" value="GIY00775.1"/>
    <property type="molecule type" value="Genomic_DNA"/>
</dbReference>
<dbReference type="AlphaFoldDB" id="A0AAV4PVM8"/>
<accession>A0AAV4PVM8</accession>